<protein>
    <submittedName>
        <fullName evidence="2">Tetratricopeptide repeat protein</fullName>
    </submittedName>
</protein>
<dbReference type="PROSITE" id="PS50293">
    <property type="entry name" value="TPR_REGION"/>
    <property type="match status" value="1"/>
</dbReference>
<name>A0A4U5TT84_9FLAO</name>
<dbReference type="AlphaFoldDB" id="A0A4U5TT84"/>
<evidence type="ECO:0000256" key="1">
    <source>
        <dbReference type="PROSITE-ProRule" id="PRU00339"/>
    </source>
</evidence>
<dbReference type="PANTHER" id="PTHR12558:SF13">
    <property type="entry name" value="CELL DIVISION CYCLE PROTEIN 27 HOMOLOG"/>
    <property type="match status" value="1"/>
</dbReference>
<dbReference type="GO" id="GO:0051301">
    <property type="term" value="P:cell division"/>
    <property type="evidence" value="ECO:0007669"/>
    <property type="project" value="TreeGrafter"/>
</dbReference>
<accession>A0A4U5TT84</accession>
<dbReference type="Pfam" id="PF13432">
    <property type="entry name" value="TPR_16"/>
    <property type="match status" value="1"/>
</dbReference>
<dbReference type="Gene3D" id="1.25.40.10">
    <property type="entry name" value="Tetratricopeptide repeat domain"/>
    <property type="match status" value="3"/>
</dbReference>
<dbReference type="PANTHER" id="PTHR12558">
    <property type="entry name" value="CELL DIVISION CYCLE 16,23,27"/>
    <property type="match status" value="1"/>
</dbReference>
<feature type="repeat" description="TPR" evidence="1">
    <location>
        <begin position="78"/>
        <end position="111"/>
    </location>
</feature>
<evidence type="ECO:0000313" key="3">
    <source>
        <dbReference type="Proteomes" id="UP000306552"/>
    </source>
</evidence>
<proteinExistence type="predicted"/>
<dbReference type="InterPro" id="IPR019734">
    <property type="entry name" value="TPR_rpt"/>
</dbReference>
<dbReference type="EMBL" id="SWMU01000001">
    <property type="protein sequence ID" value="TKS57252.1"/>
    <property type="molecule type" value="Genomic_DNA"/>
</dbReference>
<organism evidence="2 3">
    <name type="scientific">Mesohalobacter halotolerans</name>
    <dbReference type="NCBI Taxonomy" id="1883405"/>
    <lineage>
        <taxon>Bacteria</taxon>
        <taxon>Pseudomonadati</taxon>
        <taxon>Bacteroidota</taxon>
        <taxon>Flavobacteriia</taxon>
        <taxon>Flavobacteriales</taxon>
        <taxon>Flavobacteriaceae</taxon>
        <taxon>Mesohalobacter</taxon>
    </lineage>
</organism>
<keyword evidence="3" id="KW-1185">Reference proteome</keyword>
<dbReference type="SUPFAM" id="SSF48452">
    <property type="entry name" value="TPR-like"/>
    <property type="match status" value="2"/>
</dbReference>
<dbReference type="SMART" id="SM00028">
    <property type="entry name" value="TPR"/>
    <property type="match status" value="5"/>
</dbReference>
<dbReference type="OrthoDB" id="1465784at2"/>
<evidence type="ECO:0000313" key="2">
    <source>
        <dbReference type="EMBL" id="TKS57252.1"/>
    </source>
</evidence>
<dbReference type="Proteomes" id="UP000306552">
    <property type="component" value="Unassembled WGS sequence"/>
</dbReference>
<dbReference type="RefSeq" id="WP_138930955.1">
    <property type="nucleotide sequence ID" value="NZ_SWMU01000001.1"/>
</dbReference>
<keyword evidence="1" id="KW-0802">TPR repeat</keyword>
<sequence length="456" mass="53459">MNFKLLTYLFYVLGFIYTQVLNAQIEQDLEPQDSITNSDHNSEFQTQFFKALSERGIENYEKATEVLESLKNSHPDKAVIYFQLGLNYFDLEQYSSALEHLKQADQLKPDDYAIREALFKVYEQQKDYNKAIQLARELAQKNPDYFKVLANLYLITKQYSKALDALSLAEDKEGFDPYKDKLREVIFETYNKPEEAIKYYKKRIKLQPYNPLNAYRLTTFLMQNEQYQRALETSKSLLIDHPRFTRAYVLKTQIHLKLDEVQHAFDALEVIVSDRFLEKKFKVQAIESIKAYVEEHPEYQNQFVEVLNMASQTAENSASFLDLGLFYFEKDKPLALKNFRKALTQNPQDFQILKYISVLELQLNNPSAAIVTAEQALEIFPTQAVFMVIKGQALLQQTQYKAAESVLLEAESYIFEENNLMLQLYDSLQRVYTALNEEEQSKIYQAKVKQLREKLK</sequence>
<comment type="caution">
    <text evidence="2">The sequence shown here is derived from an EMBL/GenBank/DDBJ whole genome shotgun (WGS) entry which is preliminary data.</text>
</comment>
<gene>
    <name evidence="2" type="ORF">FCN74_02195</name>
</gene>
<dbReference type="InterPro" id="IPR011990">
    <property type="entry name" value="TPR-like_helical_dom_sf"/>
</dbReference>
<reference evidence="2 3" key="1">
    <citation type="submission" date="2019-04" db="EMBL/GenBank/DDBJ databases">
        <title>Psychroflexus halotolerans sp. nov., isolated from a marine solar saltern.</title>
        <authorList>
            <person name="Feng X."/>
        </authorList>
    </citation>
    <scope>NUCLEOTIDE SEQUENCE [LARGE SCALE GENOMIC DNA]</scope>
    <source>
        <strain evidence="2 3">WDS2C27</strain>
    </source>
</reference>
<dbReference type="PROSITE" id="PS50005">
    <property type="entry name" value="TPR"/>
    <property type="match status" value="1"/>
</dbReference>
<dbReference type="Pfam" id="PF14559">
    <property type="entry name" value="TPR_19"/>
    <property type="match status" value="1"/>
</dbReference>